<sequence length="117" mass="13447">MNIDAIVRLVLMLGIPAFMMWRGYKKMSEEERNEVKTDFTSKRFIFTGGLVALSWVLLLLEPIFEMTWMKTVGTALISIGVMVGIVLIWLNAPSKRKALLKIIPLLILFPIFLWANY</sequence>
<evidence type="ECO:0000256" key="1">
    <source>
        <dbReference type="SAM" id="Phobius"/>
    </source>
</evidence>
<comment type="caution">
    <text evidence="2">The sequence shown here is derived from an EMBL/GenBank/DDBJ whole genome shotgun (WGS) entry which is preliminary data.</text>
</comment>
<evidence type="ECO:0008006" key="4">
    <source>
        <dbReference type="Google" id="ProtNLM"/>
    </source>
</evidence>
<keyword evidence="1" id="KW-1133">Transmembrane helix</keyword>
<feature type="transmembrane region" description="Helical" evidence="1">
    <location>
        <begin position="72"/>
        <end position="91"/>
    </location>
</feature>
<protein>
    <recommendedName>
        <fullName evidence="4">DUF3325 domain-containing protein</fullName>
    </recommendedName>
</protein>
<dbReference type="Proteomes" id="UP000789326">
    <property type="component" value="Unassembled WGS sequence"/>
</dbReference>
<reference evidence="2" key="1">
    <citation type="submission" date="2021-11" db="EMBL/GenBank/DDBJ databases">
        <authorList>
            <person name="Bulgarelli D."/>
        </authorList>
    </citation>
    <scope>NUCLEOTIDE SEQUENCE</scope>
    <source>
        <strain evidence="2">Bi133</strain>
    </source>
</reference>
<feature type="transmembrane region" description="Helical" evidence="1">
    <location>
        <begin position="98"/>
        <end position="115"/>
    </location>
</feature>
<feature type="transmembrane region" description="Helical" evidence="1">
    <location>
        <begin position="44"/>
        <end position="60"/>
    </location>
</feature>
<dbReference type="EMBL" id="CAKKMG010000006">
    <property type="protein sequence ID" value="CAH0154977.1"/>
    <property type="molecule type" value="Genomic_DNA"/>
</dbReference>
<dbReference type="AlphaFoldDB" id="A0A9W4KUI7"/>
<evidence type="ECO:0000313" key="3">
    <source>
        <dbReference type="Proteomes" id="UP000789326"/>
    </source>
</evidence>
<accession>A0A9W4KUI7</accession>
<gene>
    <name evidence="2" type="ORF">SRABI133_00803</name>
</gene>
<keyword evidence="1" id="KW-0472">Membrane</keyword>
<keyword evidence="1" id="KW-0812">Transmembrane</keyword>
<evidence type="ECO:0000313" key="2">
    <source>
        <dbReference type="EMBL" id="CAH0154977.1"/>
    </source>
</evidence>
<proteinExistence type="predicted"/>
<dbReference type="RefSeq" id="WP_230300825.1">
    <property type="nucleotide sequence ID" value="NZ_CAKKMG010000006.1"/>
</dbReference>
<feature type="transmembrane region" description="Helical" evidence="1">
    <location>
        <begin position="6"/>
        <end position="24"/>
    </location>
</feature>
<name>A0A9W4KUI7_9BACI</name>
<organism evidence="2 3">
    <name type="scientific">Peribacillus simplex</name>
    <dbReference type="NCBI Taxonomy" id="1478"/>
    <lineage>
        <taxon>Bacteria</taxon>
        <taxon>Bacillati</taxon>
        <taxon>Bacillota</taxon>
        <taxon>Bacilli</taxon>
        <taxon>Bacillales</taxon>
        <taxon>Bacillaceae</taxon>
        <taxon>Peribacillus</taxon>
    </lineage>
</organism>